<feature type="compositionally biased region" description="Low complexity" evidence="1">
    <location>
        <begin position="586"/>
        <end position="603"/>
    </location>
</feature>
<reference evidence="4" key="1">
    <citation type="submission" date="2025-08" db="UniProtKB">
        <authorList>
            <consortium name="RefSeq"/>
        </authorList>
    </citation>
    <scope>IDENTIFICATION</scope>
    <source>
        <strain evidence="4">Airmid</strain>
    </source>
</reference>
<dbReference type="OMA" id="DCHITLV"/>
<dbReference type="CTD" id="34307"/>
<dbReference type="CDD" id="cd01122">
    <property type="entry name" value="Twinkle_C"/>
    <property type="match status" value="1"/>
</dbReference>
<gene>
    <name evidence="4" type="primary">LOC113790981</name>
</gene>
<dbReference type="Pfam" id="PF13481">
    <property type="entry name" value="AAA_25"/>
    <property type="match status" value="1"/>
</dbReference>
<dbReference type="AlphaFoldDB" id="A0A6P6XX58"/>
<dbReference type="InterPro" id="IPR027032">
    <property type="entry name" value="Twinkle-like"/>
</dbReference>
<dbReference type="PANTHER" id="PTHR12873">
    <property type="entry name" value="T7-LIKE MITOCHONDRIAL DNA HELICASE"/>
    <property type="match status" value="1"/>
</dbReference>
<accession>A0A6P6XX58</accession>
<evidence type="ECO:0000256" key="1">
    <source>
        <dbReference type="SAM" id="MobiDB-lite"/>
    </source>
</evidence>
<organism evidence="3 4">
    <name type="scientific">Dermatophagoides pteronyssinus</name>
    <name type="common">European house dust mite</name>
    <dbReference type="NCBI Taxonomy" id="6956"/>
    <lineage>
        <taxon>Eukaryota</taxon>
        <taxon>Metazoa</taxon>
        <taxon>Ecdysozoa</taxon>
        <taxon>Arthropoda</taxon>
        <taxon>Chelicerata</taxon>
        <taxon>Arachnida</taxon>
        <taxon>Acari</taxon>
        <taxon>Acariformes</taxon>
        <taxon>Sarcoptiformes</taxon>
        <taxon>Astigmata</taxon>
        <taxon>Psoroptidia</taxon>
        <taxon>Analgoidea</taxon>
        <taxon>Pyroglyphidae</taxon>
        <taxon>Dermatophagoidinae</taxon>
        <taxon>Dermatophagoides</taxon>
    </lineage>
</organism>
<dbReference type="GO" id="GO:0005739">
    <property type="term" value="C:mitochondrion"/>
    <property type="evidence" value="ECO:0007669"/>
    <property type="project" value="TreeGrafter"/>
</dbReference>
<dbReference type="GO" id="GO:0005524">
    <property type="term" value="F:ATP binding"/>
    <property type="evidence" value="ECO:0007669"/>
    <property type="project" value="InterPro"/>
</dbReference>
<dbReference type="Proteomes" id="UP000515146">
    <property type="component" value="Unplaced"/>
</dbReference>
<keyword evidence="3" id="KW-1185">Reference proteome</keyword>
<dbReference type="GO" id="GO:0043139">
    <property type="term" value="F:5'-3' DNA helicase activity"/>
    <property type="evidence" value="ECO:0007669"/>
    <property type="project" value="InterPro"/>
</dbReference>
<dbReference type="InterPro" id="IPR027417">
    <property type="entry name" value="P-loop_NTPase"/>
</dbReference>
<dbReference type="PROSITE" id="PS51199">
    <property type="entry name" value="SF4_HELICASE"/>
    <property type="match status" value="1"/>
</dbReference>
<evidence type="ECO:0000313" key="3">
    <source>
        <dbReference type="Proteomes" id="UP000515146"/>
    </source>
</evidence>
<dbReference type="PANTHER" id="PTHR12873:SF0">
    <property type="entry name" value="TWINKLE MTDNA HELICASE"/>
    <property type="match status" value="1"/>
</dbReference>
<dbReference type="GeneID" id="113790981"/>
<evidence type="ECO:0000259" key="2">
    <source>
        <dbReference type="PROSITE" id="PS51199"/>
    </source>
</evidence>
<dbReference type="Gene3D" id="3.40.50.300">
    <property type="entry name" value="P-loop containing nucleotide triphosphate hydrolases"/>
    <property type="match status" value="1"/>
</dbReference>
<dbReference type="GO" id="GO:0006264">
    <property type="term" value="P:mitochondrial DNA replication"/>
    <property type="evidence" value="ECO:0007669"/>
    <property type="project" value="TreeGrafter"/>
</dbReference>
<dbReference type="InParanoid" id="A0A6P6XX58"/>
<evidence type="ECO:0000313" key="4">
    <source>
        <dbReference type="RefSeq" id="XP_027196494.1"/>
    </source>
</evidence>
<dbReference type="KEGG" id="dpte:113790981"/>
<dbReference type="RefSeq" id="XP_027196494.1">
    <property type="nucleotide sequence ID" value="XM_027340693.1"/>
</dbReference>
<dbReference type="OrthoDB" id="275278at2759"/>
<dbReference type="InterPro" id="IPR007694">
    <property type="entry name" value="DNA_helicase_DnaB-like_C"/>
</dbReference>
<sequence length="626" mass="73438">MLLRYCCPRHNLLRQILSSNDYLIIRDNNEMFINNNNNKCLLSTKFCSIENHLPKIPQKFKTSLLNRDLIRYFSTTTTTTTTSESNELHNFRSISAQNKKMISKYLGLKSSFLNETDALISNDFHKLLFNFCSLDENGHDFQLYPLYFNNIDQNFLNNEQLRNGVIVDDHDDNHAEFLFYSFDRSDMKNFDYLKLTDNKILMIFDDIFDALAFYQQTKLPTIVIRLFNDKNVHFQKFCHKLNEHYEKIVLWPKNGNKFESTIRKKCLENFDQEKIHFINSKQTATQLLCEDSRTKFDSLLQDLTPIKHPFILNFHDLKDDVYNEFSDPTISGVQWSRFPKLNEHLKGHRSGELTIITGPTGCGKTTFVSEYSLDLCMQGVPTLWGSFEIKNIRLLKMMLTQYAKKNFSFTNKQEFDLEAETFAKLPMYFMKFHGQTEIDLIMRAAEHAVLALNIKHIVIDNLQFMLGMNVESNYDRFLKQDFLISSLRQFSTDYDCHITLVAHPRKEKEEISMSNNSLYGGIKASQEADNVMIIMNKFNARYRCNKYIQITKNRYHGSLGIVPLYFDKSSLCFSSNRTIGQLESTTITNNNNNNSNDNQQQTIFDNNDNKSDFVSDIYRMRYQIEN</sequence>
<proteinExistence type="predicted"/>
<name>A0A6P6XX58_DERPT</name>
<dbReference type="FunCoup" id="A0A6P6XX58">
    <property type="interactions" value="802"/>
</dbReference>
<protein>
    <submittedName>
        <fullName evidence="4">Twinkle protein, mitochondrial-like</fullName>
    </submittedName>
</protein>
<feature type="domain" description="SF4 helicase" evidence="2">
    <location>
        <begin position="327"/>
        <end position="580"/>
    </location>
</feature>
<dbReference type="GO" id="GO:0003697">
    <property type="term" value="F:single-stranded DNA binding"/>
    <property type="evidence" value="ECO:0007669"/>
    <property type="project" value="InterPro"/>
</dbReference>
<feature type="region of interest" description="Disordered" evidence="1">
    <location>
        <begin position="586"/>
        <end position="606"/>
    </location>
</feature>
<dbReference type="SUPFAM" id="SSF52540">
    <property type="entry name" value="P-loop containing nucleoside triphosphate hydrolases"/>
    <property type="match status" value="1"/>
</dbReference>